<keyword evidence="3" id="KW-1185">Reference proteome</keyword>
<dbReference type="Proteomes" id="UP001362999">
    <property type="component" value="Unassembled WGS sequence"/>
</dbReference>
<proteinExistence type="predicted"/>
<dbReference type="EMBL" id="JAWWNJ010000099">
    <property type="protein sequence ID" value="KAK6996159.1"/>
    <property type="molecule type" value="Genomic_DNA"/>
</dbReference>
<sequence>MIAVISVMFLLFFGAVRALPLPDRVGVGVEHNCVIQWKRSKVVAMGFEANNAESAKVVIGMGLIFDDSSGRVTTKPVSAPCETKISTAVRSLPIQTQSASNSTTRV</sequence>
<feature type="chain" id="PRO_5043788094" evidence="1">
    <location>
        <begin position="19"/>
        <end position="106"/>
    </location>
</feature>
<name>A0AAV9ZYP0_9AGAR</name>
<accession>A0AAV9ZYP0</accession>
<evidence type="ECO:0000256" key="1">
    <source>
        <dbReference type="SAM" id="SignalP"/>
    </source>
</evidence>
<reference evidence="2 3" key="1">
    <citation type="journal article" date="2024" name="J Genomics">
        <title>Draft genome sequencing and assembly of Favolaschia claudopus CIRM-BRFM 2984 isolated from oak limbs.</title>
        <authorList>
            <person name="Navarro D."/>
            <person name="Drula E."/>
            <person name="Chaduli D."/>
            <person name="Cazenave R."/>
            <person name="Ahrendt S."/>
            <person name="Wang J."/>
            <person name="Lipzen A."/>
            <person name="Daum C."/>
            <person name="Barry K."/>
            <person name="Grigoriev I.V."/>
            <person name="Favel A."/>
            <person name="Rosso M.N."/>
            <person name="Martin F."/>
        </authorList>
    </citation>
    <scope>NUCLEOTIDE SEQUENCE [LARGE SCALE GENOMIC DNA]</scope>
    <source>
        <strain evidence="2 3">CIRM-BRFM 2984</strain>
    </source>
</reference>
<evidence type="ECO:0000313" key="2">
    <source>
        <dbReference type="EMBL" id="KAK6996159.1"/>
    </source>
</evidence>
<comment type="caution">
    <text evidence="2">The sequence shown here is derived from an EMBL/GenBank/DDBJ whole genome shotgun (WGS) entry which is preliminary data.</text>
</comment>
<dbReference type="AlphaFoldDB" id="A0AAV9ZYP0"/>
<gene>
    <name evidence="2" type="ORF">R3P38DRAFT_2800184</name>
</gene>
<organism evidence="2 3">
    <name type="scientific">Favolaschia claudopus</name>
    <dbReference type="NCBI Taxonomy" id="2862362"/>
    <lineage>
        <taxon>Eukaryota</taxon>
        <taxon>Fungi</taxon>
        <taxon>Dikarya</taxon>
        <taxon>Basidiomycota</taxon>
        <taxon>Agaricomycotina</taxon>
        <taxon>Agaricomycetes</taxon>
        <taxon>Agaricomycetidae</taxon>
        <taxon>Agaricales</taxon>
        <taxon>Marasmiineae</taxon>
        <taxon>Mycenaceae</taxon>
        <taxon>Favolaschia</taxon>
    </lineage>
</organism>
<protein>
    <submittedName>
        <fullName evidence="2">Uncharacterized protein</fullName>
    </submittedName>
</protein>
<feature type="signal peptide" evidence="1">
    <location>
        <begin position="1"/>
        <end position="18"/>
    </location>
</feature>
<evidence type="ECO:0000313" key="3">
    <source>
        <dbReference type="Proteomes" id="UP001362999"/>
    </source>
</evidence>
<keyword evidence="1" id="KW-0732">Signal</keyword>